<feature type="compositionally biased region" description="Acidic residues" evidence="3">
    <location>
        <begin position="522"/>
        <end position="540"/>
    </location>
</feature>
<evidence type="ECO:0000313" key="4">
    <source>
        <dbReference type="EMBL" id="KAF2460694.1"/>
    </source>
</evidence>
<organism evidence="4 5">
    <name type="scientific">Lineolata rhizophorae</name>
    <dbReference type="NCBI Taxonomy" id="578093"/>
    <lineage>
        <taxon>Eukaryota</taxon>
        <taxon>Fungi</taxon>
        <taxon>Dikarya</taxon>
        <taxon>Ascomycota</taxon>
        <taxon>Pezizomycotina</taxon>
        <taxon>Dothideomycetes</taxon>
        <taxon>Dothideomycetes incertae sedis</taxon>
        <taxon>Lineolatales</taxon>
        <taxon>Lineolataceae</taxon>
        <taxon>Lineolata</taxon>
    </lineage>
</organism>
<dbReference type="FunFam" id="3.90.640.10:FF:000003">
    <property type="entry name" value="Molecular chaperone DnaK"/>
    <property type="match status" value="1"/>
</dbReference>
<dbReference type="GO" id="GO:0140662">
    <property type="term" value="F:ATP-dependent protein folding chaperone"/>
    <property type="evidence" value="ECO:0007669"/>
    <property type="project" value="InterPro"/>
</dbReference>
<dbReference type="FunFam" id="3.30.30.30:FF:000009">
    <property type="entry name" value="Heat shock protein Hsp70"/>
    <property type="match status" value="1"/>
</dbReference>
<accession>A0A6A6P9W1</accession>
<keyword evidence="1" id="KW-0547">Nucleotide-binding</keyword>
<dbReference type="Pfam" id="PF00012">
    <property type="entry name" value="HSP70"/>
    <property type="match status" value="1"/>
</dbReference>
<dbReference type="PANTHER" id="PTHR45639">
    <property type="entry name" value="HSC70CB, ISOFORM G-RELATED"/>
    <property type="match status" value="1"/>
</dbReference>
<proteinExistence type="predicted"/>
<keyword evidence="5" id="KW-1185">Reference proteome</keyword>
<dbReference type="InterPro" id="IPR013126">
    <property type="entry name" value="Hsp_70_fam"/>
</dbReference>
<sequence>MSDDEGAAQERVAIGISFGNSYSSIAYTSSDGKAEVIANEEGDRQIPSILSYIDGEEFQGTQAKSQLVRNPQNTVAYFRDFLGQEFKSIDPTACHQSAHPIQHGSTVAFSIHDTLRPASPGSASANAIVPVSEIATRHLRRLKNSASDFLGKPVNAAVIAVPTNFSDAQRAALREAAERAGLEVLQLVHEPVAALLAYDARPSQPSPDKKKAGGVSQTADKIVVVVDVGGTRSDVAVLASCGGMYTVLATAHDYDVAGATFDGALMDHVAKEFLKKHKGAPDPRAEPRAAAKLRLEAEAVKKALSLGASASFSLESLVAGIDFAMPLNRSRYELLVARHVAALVRAAAHAVDKAGLDAGLDVAEVVCAGGSAHTPRLARALEAAFPRAAAAGAVRAPATDPAALNPSELAARGCAVQASLIEGFERADIEESTEAVVTVTPHLSRALGVVVVAGPAEEEVLVPIVEPDTPVPVRRTAVVPAPAQDGDVLVRLCEGERGVKVTRPERKRAETNGEEAGGSEGGSEEDSEEDDEDEDEEEEEVRERVWKATRTVAEVGLKGVRKGRMVEVQVNVGVGLEVQVMVREVGGKGGVRGVVGGPEGV</sequence>
<name>A0A6A6P9W1_9PEZI</name>
<evidence type="ECO:0000313" key="5">
    <source>
        <dbReference type="Proteomes" id="UP000799766"/>
    </source>
</evidence>
<dbReference type="SUPFAM" id="SSF53067">
    <property type="entry name" value="Actin-like ATPase domain"/>
    <property type="match status" value="2"/>
</dbReference>
<dbReference type="Gene3D" id="3.30.420.40">
    <property type="match status" value="2"/>
</dbReference>
<evidence type="ECO:0000256" key="2">
    <source>
        <dbReference type="ARBA" id="ARBA00022840"/>
    </source>
</evidence>
<keyword evidence="2" id="KW-0067">ATP-binding</keyword>
<dbReference type="Gene3D" id="3.30.30.30">
    <property type="match status" value="1"/>
</dbReference>
<gene>
    <name evidence="4" type="ORF">BDY21DRAFT_298903</name>
</gene>
<dbReference type="GO" id="GO:0005524">
    <property type="term" value="F:ATP binding"/>
    <property type="evidence" value="ECO:0007669"/>
    <property type="project" value="UniProtKB-KW"/>
</dbReference>
<dbReference type="GO" id="GO:0005829">
    <property type="term" value="C:cytosol"/>
    <property type="evidence" value="ECO:0007669"/>
    <property type="project" value="TreeGrafter"/>
</dbReference>
<evidence type="ECO:0000256" key="1">
    <source>
        <dbReference type="ARBA" id="ARBA00022741"/>
    </source>
</evidence>
<feature type="region of interest" description="Disordered" evidence="3">
    <location>
        <begin position="503"/>
        <end position="544"/>
    </location>
</feature>
<dbReference type="GO" id="GO:0005634">
    <property type="term" value="C:nucleus"/>
    <property type="evidence" value="ECO:0007669"/>
    <property type="project" value="TreeGrafter"/>
</dbReference>
<dbReference type="PANTHER" id="PTHR45639:SF32">
    <property type="entry name" value="HEAT SHOCK PROTEIN PDR13"/>
    <property type="match status" value="1"/>
</dbReference>
<dbReference type="Gene3D" id="3.90.640.10">
    <property type="entry name" value="Actin, Chain A, domain 4"/>
    <property type="match status" value="1"/>
</dbReference>
<evidence type="ECO:0000256" key="3">
    <source>
        <dbReference type="SAM" id="MobiDB-lite"/>
    </source>
</evidence>
<protein>
    <submittedName>
        <fullName evidence="4">Hsp70 protein-domain-containing protein</fullName>
    </submittedName>
</protein>
<dbReference type="EMBL" id="MU001673">
    <property type="protein sequence ID" value="KAF2460694.1"/>
    <property type="molecule type" value="Genomic_DNA"/>
</dbReference>
<dbReference type="PRINTS" id="PR00301">
    <property type="entry name" value="HEATSHOCK70"/>
</dbReference>
<reference evidence="4" key="1">
    <citation type="journal article" date="2020" name="Stud. Mycol.">
        <title>101 Dothideomycetes genomes: a test case for predicting lifestyles and emergence of pathogens.</title>
        <authorList>
            <person name="Haridas S."/>
            <person name="Albert R."/>
            <person name="Binder M."/>
            <person name="Bloem J."/>
            <person name="Labutti K."/>
            <person name="Salamov A."/>
            <person name="Andreopoulos B."/>
            <person name="Baker S."/>
            <person name="Barry K."/>
            <person name="Bills G."/>
            <person name="Bluhm B."/>
            <person name="Cannon C."/>
            <person name="Castanera R."/>
            <person name="Culley D."/>
            <person name="Daum C."/>
            <person name="Ezra D."/>
            <person name="Gonzalez J."/>
            <person name="Henrissat B."/>
            <person name="Kuo A."/>
            <person name="Liang C."/>
            <person name="Lipzen A."/>
            <person name="Lutzoni F."/>
            <person name="Magnuson J."/>
            <person name="Mondo S."/>
            <person name="Nolan M."/>
            <person name="Ohm R."/>
            <person name="Pangilinan J."/>
            <person name="Park H.-J."/>
            <person name="Ramirez L."/>
            <person name="Alfaro M."/>
            <person name="Sun H."/>
            <person name="Tritt A."/>
            <person name="Yoshinaga Y."/>
            <person name="Zwiers L.-H."/>
            <person name="Turgeon B."/>
            <person name="Goodwin S."/>
            <person name="Spatafora J."/>
            <person name="Crous P."/>
            <person name="Grigoriev I."/>
        </authorList>
    </citation>
    <scope>NUCLEOTIDE SEQUENCE</scope>
    <source>
        <strain evidence="4">ATCC 16933</strain>
    </source>
</reference>
<dbReference type="OrthoDB" id="29851at2759"/>
<dbReference type="InterPro" id="IPR043129">
    <property type="entry name" value="ATPase_NBD"/>
</dbReference>
<dbReference type="Proteomes" id="UP000799766">
    <property type="component" value="Unassembled WGS sequence"/>
</dbReference>
<dbReference type="AlphaFoldDB" id="A0A6A6P9W1"/>